<evidence type="ECO:0000256" key="7">
    <source>
        <dbReference type="ARBA" id="ARBA00022840"/>
    </source>
</evidence>
<keyword evidence="8 11" id="KW-0238">DNA-binding</keyword>
<feature type="coiled-coil region" evidence="12">
    <location>
        <begin position="409"/>
        <end position="448"/>
    </location>
</feature>
<dbReference type="SUPFAM" id="SSF52540">
    <property type="entry name" value="P-loop containing nucleoside triphosphate hydrolases"/>
    <property type="match status" value="2"/>
</dbReference>
<keyword evidence="18" id="KW-1185">Reference proteome</keyword>
<dbReference type="PROSITE" id="PS51413">
    <property type="entry name" value="DBINO"/>
    <property type="match status" value="1"/>
</dbReference>
<dbReference type="GO" id="GO:0006281">
    <property type="term" value="P:DNA repair"/>
    <property type="evidence" value="ECO:0007669"/>
    <property type="project" value="UniProtKB-UniRule"/>
</dbReference>
<feature type="region of interest" description="Disordered" evidence="13">
    <location>
        <begin position="30"/>
        <end position="89"/>
    </location>
</feature>
<dbReference type="PROSITE" id="PS51192">
    <property type="entry name" value="HELICASE_ATP_BIND_1"/>
    <property type="match status" value="1"/>
</dbReference>
<keyword evidence="12" id="KW-0175">Coiled coil</keyword>
<feature type="region of interest" description="Disordered" evidence="13">
    <location>
        <begin position="106"/>
        <end position="137"/>
    </location>
</feature>
<evidence type="ECO:0000256" key="2">
    <source>
        <dbReference type="ARBA" id="ARBA00007025"/>
    </source>
</evidence>
<evidence type="ECO:0000259" key="16">
    <source>
        <dbReference type="PROSITE" id="PS51413"/>
    </source>
</evidence>
<keyword evidence="17" id="KW-0347">Helicase</keyword>
<dbReference type="GO" id="GO:0016887">
    <property type="term" value="F:ATP hydrolysis activity"/>
    <property type="evidence" value="ECO:0007669"/>
    <property type="project" value="TreeGrafter"/>
</dbReference>
<dbReference type="PANTHER" id="PTHR45685:SF2">
    <property type="entry name" value="CHROMATIN-REMODELING ATPASE INO80"/>
    <property type="match status" value="1"/>
</dbReference>
<feature type="domain" description="DBINO" evidence="16">
    <location>
        <begin position="337"/>
        <end position="462"/>
    </location>
</feature>
<dbReference type="Gene3D" id="3.40.50.300">
    <property type="entry name" value="P-loop containing nucleotide triphosphate hydrolases"/>
    <property type="match status" value="1"/>
</dbReference>
<evidence type="ECO:0000256" key="5">
    <source>
        <dbReference type="ARBA" id="ARBA00022763"/>
    </source>
</evidence>
<dbReference type="GO" id="GO:0031011">
    <property type="term" value="C:Ino80 complex"/>
    <property type="evidence" value="ECO:0007669"/>
    <property type="project" value="UniProtKB-UniRule"/>
</dbReference>
<dbReference type="InterPro" id="IPR050520">
    <property type="entry name" value="INO80/SWR1_helicase"/>
</dbReference>
<feature type="compositionally biased region" description="Basic residues" evidence="13">
    <location>
        <begin position="1468"/>
        <end position="1477"/>
    </location>
</feature>
<dbReference type="Pfam" id="PF00176">
    <property type="entry name" value="SNF2-rel_dom"/>
    <property type="match status" value="1"/>
</dbReference>
<dbReference type="Pfam" id="PF13892">
    <property type="entry name" value="DBINO"/>
    <property type="match status" value="1"/>
</dbReference>
<dbReference type="SMART" id="SM00490">
    <property type="entry name" value="HELICc"/>
    <property type="match status" value="1"/>
</dbReference>
<name>A0A6A1WAW9_9ROSI</name>
<dbReference type="EMBL" id="RXIC02000020">
    <property type="protein sequence ID" value="KAB1222375.1"/>
    <property type="molecule type" value="Genomic_DNA"/>
</dbReference>
<evidence type="ECO:0000256" key="9">
    <source>
        <dbReference type="ARBA" id="ARBA00023204"/>
    </source>
</evidence>
<evidence type="ECO:0000256" key="12">
    <source>
        <dbReference type="SAM" id="Coils"/>
    </source>
</evidence>
<organism evidence="17 18">
    <name type="scientific">Morella rubra</name>
    <name type="common">Chinese bayberry</name>
    <dbReference type="NCBI Taxonomy" id="262757"/>
    <lineage>
        <taxon>Eukaryota</taxon>
        <taxon>Viridiplantae</taxon>
        <taxon>Streptophyta</taxon>
        <taxon>Embryophyta</taxon>
        <taxon>Tracheophyta</taxon>
        <taxon>Spermatophyta</taxon>
        <taxon>Magnoliopsida</taxon>
        <taxon>eudicotyledons</taxon>
        <taxon>Gunneridae</taxon>
        <taxon>Pentapetalae</taxon>
        <taxon>rosids</taxon>
        <taxon>fabids</taxon>
        <taxon>Fagales</taxon>
        <taxon>Myricaceae</taxon>
        <taxon>Morella</taxon>
    </lineage>
</organism>
<comment type="caution">
    <text evidence="17">The sequence shown here is derived from an EMBL/GenBank/DDBJ whole genome shotgun (WGS) entry which is preliminary data.</text>
</comment>
<comment type="similarity">
    <text evidence="2 11">Belongs to the SNF2/RAD54 helicase family.</text>
</comment>
<dbReference type="GO" id="GO:0006338">
    <property type="term" value="P:chromatin remodeling"/>
    <property type="evidence" value="ECO:0007669"/>
    <property type="project" value="UniProtKB-UniRule"/>
</dbReference>
<dbReference type="InterPro" id="IPR049730">
    <property type="entry name" value="SNF2/RAD54-like_C"/>
</dbReference>
<keyword evidence="9 11" id="KW-0234">DNA repair</keyword>
<dbReference type="SMART" id="SM00487">
    <property type="entry name" value="DEXDc"/>
    <property type="match status" value="1"/>
</dbReference>
<dbReference type="InterPro" id="IPR001650">
    <property type="entry name" value="Helicase_C-like"/>
</dbReference>
<evidence type="ECO:0000256" key="6">
    <source>
        <dbReference type="ARBA" id="ARBA00022801"/>
    </source>
</evidence>
<evidence type="ECO:0000313" key="18">
    <source>
        <dbReference type="Proteomes" id="UP000516437"/>
    </source>
</evidence>
<evidence type="ECO:0000256" key="10">
    <source>
        <dbReference type="ARBA" id="ARBA00023242"/>
    </source>
</evidence>
<dbReference type="FunFam" id="3.40.50.300:FF:001066">
    <property type="entry name" value="DNA helicase INO80-like protein"/>
    <property type="match status" value="1"/>
</dbReference>
<evidence type="ECO:0000256" key="13">
    <source>
        <dbReference type="SAM" id="MobiDB-lite"/>
    </source>
</evidence>
<comment type="domain">
    <text evidence="11">The DBINO region is involved in binding to DNA.</text>
</comment>
<dbReference type="CDD" id="cd18793">
    <property type="entry name" value="SF2_C_SNF"/>
    <property type="match status" value="1"/>
</dbReference>
<keyword evidence="10" id="KW-0539">Nucleus</keyword>
<dbReference type="GO" id="GO:0004386">
    <property type="term" value="F:helicase activity"/>
    <property type="evidence" value="ECO:0007669"/>
    <property type="project" value="UniProtKB-KW"/>
</dbReference>
<gene>
    <name evidence="17" type="ORF">CJ030_MR2G005191</name>
</gene>
<keyword evidence="7 11" id="KW-0067">ATP-binding</keyword>
<comment type="subunit">
    <text evidence="11">Component of the INO80 chromatin-remodeling complex.</text>
</comment>
<dbReference type="Proteomes" id="UP000516437">
    <property type="component" value="Chromosome 2"/>
</dbReference>
<comment type="function">
    <text evidence="11">ATPase component of the INO80 complex which remodels chromatin by shifting nucleosomes and is involved in DNA repair.</text>
</comment>
<dbReference type="FunFam" id="3.40.50.10810:FF:000006">
    <property type="entry name" value="Putative DNA helicase INO80"/>
    <property type="match status" value="1"/>
</dbReference>
<dbReference type="InterPro" id="IPR027417">
    <property type="entry name" value="P-loop_NTPase"/>
</dbReference>
<dbReference type="InterPro" id="IPR014001">
    <property type="entry name" value="Helicase_ATP-bd"/>
</dbReference>
<proteinExistence type="inferred from homology"/>
<dbReference type="Gene3D" id="3.40.50.10810">
    <property type="entry name" value="Tandem AAA-ATPase domain"/>
    <property type="match status" value="1"/>
</dbReference>
<evidence type="ECO:0000256" key="8">
    <source>
        <dbReference type="ARBA" id="ARBA00023125"/>
    </source>
</evidence>
<reference evidence="17 18" key="1">
    <citation type="journal article" date="2019" name="Plant Biotechnol. J.">
        <title>The red bayberry genome and genetic basis of sex determination.</title>
        <authorList>
            <person name="Jia H.M."/>
            <person name="Jia H.J."/>
            <person name="Cai Q.L."/>
            <person name="Wang Y."/>
            <person name="Zhao H.B."/>
            <person name="Yang W.F."/>
            <person name="Wang G.Y."/>
            <person name="Li Y.H."/>
            <person name="Zhan D.L."/>
            <person name="Shen Y.T."/>
            <person name="Niu Q.F."/>
            <person name="Chang L."/>
            <person name="Qiu J."/>
            <person name="Zhao L."/>
            <person name="Xie H.B."/>
            <person name="Fu W.Y."/>
            <person name="Jin J."/>
            <person name="Li X.W."/>
            <person name="Jiao Y."/>
            <person name="Zhou C.C."/>
            <person name="Tu T."/>
            <person name="Chai C.Y."/>
            <person name="Gao J.L."/>
            <person name="Fan L.J."/>
            <person name="van de Weg E."/>
            <person name="Wang J.Y."/>
            <person name="Gao Z.S."/>
        </authorList>
    </citation>
    <scope>NUCLEOTIDE SEQUENCE [LARGE SCALE GENOMIC DNA]</scope>
    <source>
        <tissue evidence="17">Leaves</tissue>
    </source>
</reference>
<keyword evidence="5 11" id="KW-0227">DNA damage</keyword>
<dbReference type="GO" id="GO:0005524">
    <property type="term" value="F:ATP binding"/>
    <property type="evidence" value="ECO:0007669"/>
    <property type="project" value="UniProtKB-UniRule"/>
</dbReference>
<dbReference type="OrthoDB" id="448448at2759"/>
<feature type="domain" description="Helicase ATP-binding" evidence="14">
    <location>
        <begin position="584"/>
        <end position="755"/>
    </location>
</feature>
<dbReference type="PROSITE" id="PS51194">
    <property type="entry name" value="HELICASE_CTER"/>
    <property type="match status" value="1"/>
</dbReference>
<dbReference type="InterPro" id="IPR038718">
    <property type="entry name" value="SNF2-like_sf"/>
</dbReference>
<evidence type="ECO:0000256" key="11">
    <source>
        <dbReference type="RuleBase" id="RU368001"/>
    </source>
</evidence>
<dbReference type="EC" id="3.6.4.-" evidence="11"/>
<dbReference type="PANTHER" id="PTHR45685">
    <property type="entry name" value="HELICASE SRCAP-RELATED"/>
    <property type="match status" value="1"/>
</dbReference>
<keyword evidence="4" id="KW-0547">Nucleotide-binding</keyword>
<dbReference type="InterPro" id="IPR020838">
    <property type="entry name" value="DBINO"/>
</dbReference>
<evidence type="ECO:0000256" key="1">
    <source>
        <dbReference type="ARBA" id="ARBA00004123"/>
    </source>
</evidence>
<keyword evidence="6 11" id="KW-0378">Hydrolase</keyword>
<protein>
    <recommendedName>
        <fullName evidence="3 11">Chromatin-remodeling ATPase INO80</fullName>
        <ecNumber evidence="11">3.6.4.-</ecNumber>
    </recommendedName>
</protein>
<dbReference type="GO" id="GO:0042393">
    <property type="term" value="F:histone binding"/>
    <property type="evidence" value="ECO:0007669"/>
    <property type="project" value="TreeGrafter"/>
</dbReference>
<evidence type="ECO:0000259" key="15">
    <source>
        <dbReference type="PROSITE" id="PS51194"/>
    </source>
</evidence>
<dbReference type="Pfam" id="PF00271">
    <property type="entry name" value="Helicase_C"/>
    <property type="match status" value="1"/>
</dbReference>
<evidence type="ECO:0000256" key="4">
    <source>
        <dbReference type="ARBA" id="ARBA00022741"/>
    </source>
</evidence>
<sequence>MDHRRQSKDSLSYSNLFNLESLMSFQLPQQDDDFDYYGNSSQDESRGSQGGVVVKHGNGTMRERELSVLKKRKQSENSDGEDEDSYYGKRITEDRYRSMLGEHIQKYKRRSKDSSASPVPSRMGIPVPRNNSGLKARKVGNDQRGVLHEGETISDWLNDMNSQKQGSHREADFVPLNGTERKHPLLNSVIHFNCYPLRRTTYEPAFLDIGDGITYKIPPTYDKSAATLNLPSFSDIQVEEFYLKGTLDLGSLASMMASNKRLGPRSRTGLGEPQPQYESLHARLKALSASKSSLKFSLKVSDIGLNSSIPEGAAGNIKRSILSEGGVLQVYYVKVLEKGDTYEIIERALPKKPKVKKDPSVIEEEEKEKIGKVWVKVKVSRSLKLMRAAAIRTRKLARDMLLYWKRVDKEMAEVRKREEREAAEALRREQELREAKRQQQRLNFLIQQTELYSHFMQNKSNSQASEALLVGNEKSNDQEVLMSSLDAEPDEEEDPEEAELKKEALRAAQDAVSKQKKLTSAFDTECLRLRQAVESEAHLPEVAGASNIDLHNPSTMPVTSTVQTPRMFKGFLKEYQLKGLQWLVNCYEQGLNGILADEMGLGKTIQAMAFLGHLAEEKNIWGPFLVVAPASVLNNWNDEVNRFCPDLKTLPYWGGLQDRTILRKRIKPKDLYRREAGFHILITSYQLLVSDEKYFRRVKWQYMVLDEAQAIKSSNSIRWKTLLSFNCRNRLLLTGTPIQNNMAELWALLHFIMPTLFDSHEQFNEWFSKGIESHAEHGGTLNEHQLNRLHSILKPFMLRRVKTDVISELTSKTEVTVHCKLSSRQQAFYQAIKNKISLAELFDGNRGHLNEKKILNLMNIVIQLRKVCNHPELFERNEGSTYLHFGEISNSLLPPPFGELEDIYYAGGHNPITYKIPRLVHQEIARSSETLGLAVRNNVCRESYHKLFNIFSPDNVYRSIFMPEDNLDEFSVKSGTFGFTRLMDMSPSEVTFLARGYFMEKLLFSVMRWDRQFLDGITDSLMEAMDDAPECSYLERGKVRAVARMLLMPSRSETNLFRSKYATGPGDCPFEALVVPHQDRLLSNSRLLHSAYTFIPQTRAPPIGAHCSDRNFAYKMSEELHDPWVKRVFTGFARTSECNGPRKPDGPPHHLIQEIDSELPVSQPALQLTYKIFGSCPPIRSFDPAKLLTDSGKLQTLDILLKRLRAENHRVLLFAQMTKMLNILEDYMNYRKYRYLRLDGSSTITDRRDMVKDFQHRNDIFVFLLSTRAGGLGINLTAADTVIFYESDWNPTLDLQAMDRAHRCLDGLSLQVTVYRLICKETVEEKILQRASQKSTVQQLVMMGGHVQGDLLAPEDVVSLLLDDAQLEQKLREVPLQVKDRQKKKQLTKGIRVDAEGDASLEDLTDAGSEATGCEPTPDPERSKSSNKKRKAASDKQAQPRLRNPPKMTSSGDYGLDDSLQNSDTQAHRPKRSKRPTKSVNENLEPAFTGPHLAIPEQTHVPPVSDSVSGVLRAGQDI</sequence>
<comment type="subcellular location">
    <subcellularLocation>
        <location evidence="1 11">Nucleus</location>
    </subcellularLocation>
</comment>
<feature type="domain" description="Helicase C-terminal" evidence="15">
    <location>
        <begin position="1196"/>
        <end position="1382"/>
    </location>
</feature>
<dbReference type="InterPro" id="IPR000330">
    <property type="entry name" value="SNF2_N"/>
</dbReference>
<feature type="region of interest" description="Disordered" evidence="13">
    <location>
        <begin position="1398"/>
        <end position="1518"/>
    </location>
</feature>
<comment type="catalytic activity">
    <reaction evidence="11">
        <text>ATP + H2O = ADP + phosphate + H(+)</text>
        <dbReference type="Rhea" id="RHEA:13065"/>
        <dbReference type="ChEBI" id="CHEBI:15377"/>
        <dbReference type="ChEBI" id="CHEBI:15378"/>
        <dbReference type="ChEBI" id="CHEBI:30616"/>
        <dbReference type="ChEBI" id="CHEBI:43474"/>
        <dbReference type="ChEBI" id="CHEBI:456216"/>
    </reaction>
</comment>
<dbReference type="GO" id="GO:0003677">
    <property type="term" value="F:DNA binding"/>
    <property type="evidence" value="ECO:0007669"/>
    <property type="project" value="UniProtKB-UniRule"/>
</dbReference>
<evidence type="ECO:0000256" key="3">
    <source>
        <dbReference type="ARBA" id="ARBA00019805"/>
    </source>
</evidence>
<evidence type="ECO:0000313" key="17">
    <source>
        <dbReference type="EMBL" id="KAB1222375.1"/>
    </source>
</evidence>
<evidence type="ECO:0000259" key="14">
    <source>
        <dbReference type="PROSITE" id="PS51192"/>
    </source>
</evidence>
<accession>A0A6A1WAW9</accession>